<dbReference type="AlphaFoldDB" id="A0A6C0KY58"/>
<sequence length="46" mass="5459">MEDPYLIIENSQNDVDIDFKNNASLNGISQEDKEIIYRKWFTPLKI</sequence>
<name>A0A6C0KY58_9ZZZZ</name>
<evidence type="ECO:0000313" key="1">
    <source>
        <dbReference type="EMBL" id="QHU21617.1"/>
    </source>
</evidence>
<accession>A0A6C0KY58</accession>
<reference evidence="1" key="1">
    <citation type="journal article" date="2020" name="Nature">
        <title>Giant virus diversity and host interactions through global metagenomics.</title>
        <authorList>
            <person name="Schulz F."/>
            <person name="Roux S."/>
            <person name="Paez-Espino D."/>
            <person name="Jungbluth S."/>
            <person name="Walsh D.A."/>
            <person name="Denef V.J."/>
            <person name="McMahon K.D."/>
            <person name="Konstantinidis K.T."/>
            <person name="Eloe-Fadrosh E.A."/>
            <person name="Kyrpides N.C."/>
            <person name="Woyke T."/>
        </authorList>
    </citation>
    <scope>NUCLEOTIDE SEQUENCE</scope>
    <source>
        <strain evidence="1">GVMAG-S-3300013094-109</strain>
    </source>
</reference>
<protein>
    <submittedName>
        <fullName evidence="1">Uncharacterized protein</fullName>
    </submittedName>
</protein>
<dbReference type="EMBL" id="MN740990">
    <property type="protein sequence ID" value="QHU21617.1"/>
    <property type="molecule type" value="Genomic_DNA"/>
</dbReference>
<organism evidence="1">
    <name type="scientific">viral metagenome</name>
    <dbReference type="NCBI Taxonomy" id="1070528"/>
    <lineage>
        <taxon>unclassified sequences</taxon>
        <taxon>metagenomes</taxon>
        <taxon>organismal metagenomes</taxon>
    </lineage>
</organism>
<proteinExistence type="predicted"/>